<comment type="caution">
    <text evidence="1">The sequence shown here is derived from an EMBL/GenBank/DDBJ whole genome shotgun (WGS) entry which is preliminary data.</text>
</comment>
<reference evidence="1 2" key="1">
    <citation type="submission" date="2020-01" db="EMBL/GenBank/DDBJ databases">
        <authorList>
            <consortium name="DOE Joint Genome Institute"/>
            <person name="Haridas S."/>
            <person name="Albert R."/>
            <person name="Binder M."/>
            <person name="Bloem J."/>
            <person name="Labutti K."/>
            <person name="Salamov A."/>
            <person name="Andreopoulos B."/>
            <person name="Baker S.E."/>
            <person name="Barry K."/>
            <person name="Bills G."/>
            <person name="Bluhm B.H."/>
            <person name="Cannon C."/>
            <person name="Castanera R."/>
            <person name="Culley D.E."/>
            <person name="Daum C."/>
            <person name="Ezra D."/>
            <person name="Gonzalez J.B."/>
            <person name="Henrissat B."/>
            <person name="Kuo A."/>
            <person name="Liang C."/>
            <person name="Lipzen A."/>
            <person name="Lutzoni F."/>
            <person name="Magnuson J."/>
            <person name="Mondo S."/>
            <person name="Nolan M."/>
            <person name="Ohm R."/>
            <person name="Pangilinan J."/>
            <person name="Park H.-J.H."/>
            <person name="Ramirez L."/>
            <person name="Alfaro M."/>
            <person name="Sun H."/>
            <person name="Tritt A."/>
            <person name="Yoshinaga Y."/>
            <person name="Zwiers L.-H.L."/>
            <person name="Turgeon B.G."/>
            <person name="Goodwin S.B."/>
            <person name="Spatafora J.W."/>
            <person name="Crous P.W."/>
            <person name="Grigoriev I.V."/>
        </authorList>
    </citation>
    <scope>NUCLEOTIDE SEQUENCE [LARGE SCALE GENOMIC DNA]</scope>
    <source>
        <strain evidence="1 2">CBS 611.86</strain>
    </source>
</reference>
<evidence type="ECO:0008006" key="3">
    <source>
        <dbReference type="Google" id="ProtNLM"/>
    </source>
</evidence>
<evidence type="ECO:0000313" key="2">
    <source>
        <dbReference type="Proteomes" id="UP000481861"/>
    </source>
</evidence>
<keyword evidence="2" id="KW-1185">Reference proteome</keyword>
<dbReference type="OrthoDB" id="184880at2759"/>
<proteinExistence type="predicted"/>
<name>A0A7C8HZ18_9PLEO</name>
<evidence type="ECO:0000313" key="1">
    <source>
        <dbReference type="EMBL" id="KAF2865694.1"/>
    </source>
</evidence>
<organism evidence="1 2">
    <name type="scientific">Massariosphaeria phaeospora</name>
    <dbReference type="NCBI Taxonomy" id="100035"/>
    <lineage>
        <taxon>Eukaryota</taxon>
        <taxon>Fungi</taxon>
        <taxon>Dikarya</taxon>
        <taxon>Ascomycota</taxon>
        <taxon>Pezizomycotina</taxon>
        <taxon>Dothideomycetes</taxon>
        <taxon>Pleosporomycetidae</taxon>
        <taxon>Pleosporales</taxon>
        <taxon>Pleosporales incertae sedis</taxon>
        <taxon>Massariosphaeria</taxon>
    </lineage>
</organism>
<accession>A0A7C8HZ18</accession>
<protein>
    <recommendedName>
        <fullName evidence="3">Methyltransferase domain-containing protein</fullName>
    </recommendedName>
</protein>
<dbReference type="EMBL" id="JAADJZ010000031">
    <property type="protein sequence ID" value="KAF2865694.1"/>
    <property type="molecule type" value="Genomic_DNA"/>
</dbReference>
<sequence>MDSDLERKRLASNHYIAKDAAGGKLVLAPVNFTQPVKVLDSTTADGTWLLDLATDLLTAPDGAAHVFVGTDINPVPFPAQPPSNFAFHVQDINKE</sequence>
<gene>
    <name evidence="1" type="ORF">BDV95DRAFT_245561</name>
</gene>
<dbReference type="Proteomes" id="UP000481861">
    <property type="component" value="Unassembled WGS sequence"/>
</dbReference>
<dbReference type="AlphaFoldDB" id="A0A7C8HZ18"/>